<evidence type="ECO:0000313" key="8">
    <source>
        <dbReference type="Proteomes" id="UP001159042"/>
    </source>
</evidence>
<feature type="transmembrane region" description="Helical" evidence="5">
    <location>
        <begin position="237"/>
        <end position="258"/>
    </location>
</feature>
<comment type="subcellular location">
    <subcellularLocation>
        <location evidence="1">Membrane</location>
        <topology evidence="1">Multi-pass membrane protein</topology>
    </subcellularLocation>
</comment>
<keyword evidence="3 5" id="KW-1133">Transmembrane helix</keyword>
<feature type="transmembrane region" description="Helical" evidence="5">
    <location>
        <begin position="12"/>
        <end position="31"/>
    </location>
</feature>
<keyword evidence="8" id="KW-1185">Reference proteome</keyword>
<keyword evidence="4 5" id="KW-0472">Membrane</keyword>
<dbReference type="Pfam" id="PF03151">
    <property type="entry name" value="TPT"/>
    <property type="match status" value="1"/>
</dbReference>
<dbReference type="Proteomes" id="UP001159042">
    <property type="component" value="Unassembled WGS sequence"/>
</dbReference>
<proteinExistence type="predicted"/>
<evidence type="ECO:0000256" key="2">
    <source>
        <dbReference type="ARBA" id="ARBA00022692"/>
    </source>
</evidence>
<feature type="transmembrane region" description="Helical" evidence="5">
    <location>
        <begin position="293"/>
        <end position="312"/>
    </location>
</feature>
<dbReference type="AlphaFoldDB" id="A0AAV8W1B1"/>
<keyword evidence="2 5" id="KW-0812">Transmembrane</keyword>
<dbReference type="EMBL" id="JANEYG010000015">
    <property type="protein sequence ID" value="KAJ8920269.1"/>
    <property type="molecule type" value="Genomic_DNA"/>
</dbReference>
<dbReference type="InterPro" id="IPR004853">
    <property type="entry name" value="Sugar_P_trans_dom"/>
</dbReference>
<dbReference type="InterPro" id="IPR050186">
    <property type="entry name" value="TPT_transporter"/>
</dbReference>
<accession>A0AAV8W1B1</accession>
<feature type="domain" description="Sugar phosphate transporter" evidence="6">
    <location>
        <begin position="15"/>
        <end position="309"/>
    </location>
</feature>
<evidence type="ECO:0000259" key="6">
    <source>
        <dbReference type="Pfam" id="PF03151"/>
    </source>
</evidence>
<evidence type="ECO:0000256" key="1">
    <source>
        <dbReference type="ARBA" id="ARBA00004141"/>
    </source>
</evidence>
<evidence type="ECO:0000256" key="3">
    <source>
        <dbReference type="ARBA" id="ARBA00022989"/>
    </source>
</evidence>
<dbReference type="PANTHER" id="PTHR11132">
    <property type="entry name" value="SOLUTE CARRIER FAMILY 35"/>
    <property type="match status" value="1"/>
</dbReference>
<reference evidence="7 8" key="1">
    <citation type="journal article" date="2023" name="Insect Mol. Biol.">
        <title>Genome sequencing provides insights into the evolution of gene families encoding plant cell wall-degrading enzymes in longhorned beetles.</title>
        <authorList>
            <person name="Shin N.R."/>
            <person name="Okamura Y."/>
            <person name="Kirsch R."/>
            <person name="Pauchet Y."/>
        </authorList>
    </citation>
    <scope>NUCLEOTIDE SEQUENCE [LARGE SCALE GENOMIC DNA]</scope>
    <source>
        <strain evidence="7">EAD_L_NR</strain>
    </source>
</reference>
<comment type="caution">
    <text evidence="7">The sequence shown here is derived from an EMBL/GenBank/DDBJ whole genome shotgun (WGS) entry which is preliminary data.</text>
</comment>
<evidence type="ECO:0000256" key="5">
    <source>
        <dbReference type="SAM" id="Phobius"/>
    </source>
</evidence>
<evidence type="ECO:0000313" key="7">
    <source>
        <dbReference type="EMBL" id="KAJ8920269.1"/>
    </source>
</evidence>
<feature type="transmembrane region" description="Helical" evidence="5">
    <location>
        <begin position="199"/>
        <end position="217"/>
    </location>
</feature>
<feature type="transmembrane region" description="Helical" evidence="5">
    <location>
        <begin position="43"/>
        <end position="61"/>
    </location>
</feature>
<feature type="transmembrane region" description="Helical" evidence="5">
    <location>
        <begin position="163"/>
        <end position="187"/>
    </location>
</feature>
<feature type="transmembrane region" description="Helical" evidence="5">
    <location>
        <begin position="270"/>
        <end position="287"/>
    </location>
</feature>
<organism evidence="7 8">
    <name type="scientific">Exocentrus adspersus</name>
    <dbReference type="NCBI Taxonomy" id="1586481"/>
    <lineage>
        <taxon>Eukaryota</taxon>
        <taxon>Metazoa</taxon>
        <taxon>Ecdysozoa</taxon>
        <taxon>Arthropoda</taxon>
        <taxon>Hexapoda</taxon>
        <taxon>Insecta</taxon>
        <taxon>Pterygota</taxon>
        <taxon>Neoptera</taxon>
        <taxon>Endopterygota</taxon>
        <taxon>Coleoptera</taxon>
        <taxon>Polyphaga</taxon>
        <taxon>Cucujiformia</taxon>
        <taxon>Chrysomeloidea</taxon>
        <taxon>Cerambycidae</taxon>
        <taxon>Lamiinae</taxon>
        <taxon>Acanthocinini</taxon>
        <taxon>Exocentrus</taxon>
    </lineage>
</organism>
<gene>
    <name evidence="7" type="ORF">NQ315_011930</name>
</gene>
<dbReference type="GO" id="GO:0016020">
    <property type="term" value="C:membrane"/>
    <property type="evidence" value="ECO:0007669"/>
    <property type="project" value="UniProtKB-SubCell"/>
</dbReference>
<name>A0AAV8W1B1_9CUCU</name>
<feature type="transmembrane region" description="Helical" evidence="5">
    <location>
        <begin position="113"/>
        <end position="134"/>
    </location>
</feature>
<sequence length="330" mass="37149">MSADKSLVSKYITIFLVVSGYWIVSISTVFVNKTLLSNINLEAPMFIALSQTLITALICYLKKVLSATYPSTIKFPEIDVWDRYTMKTVLPLSVLFTSMIATNNLCLKYASVAYYYIGRSLTTIFNVVFTYLILGEKTSKRCIMCCAVIISGFWLGVDQENLAGSLSVAGFVFGILGSLSLSLYSIFTKRVLPKLNGEIWALTYANNVYASVMLVPIMIVNRELPELYNYSGLSDRYFWLILAAGGVCGLMIGFFTTLQIKYTSALTHNISGTAKACAQTVLATFWYNEAKSFLWWSSNIIVLMGSACYTWIKQRDMERRHRERPAYEKV</sequence>
<evidence type="ECO:0000256" key="4">
    <source>
        <dbReference type="ARBA" id="ARBA00023136"/>
    </source>
</evidence>
<protein>
    <recommendedName>
        <fullName evidence="6">Sugar phosphate transporter domain-containing protein</fullName>
    </recommendedName>
</protein>